<dbReference type="GO" id="GO:0005524">
    <property type="term" value="F:ATP binding"/>
    <property type="evidence" value="ECO:0007669"/>
    <property type="project" value="UniProtKB-UniRule"/>
</dbReference>
<evidence type="ECO:0000256" key="2">
    <source>
        <dbReference type="ARBA" id="ARBA00004170"/>
    </source>
</evidence>
<evidence type="ECO:0000256" key="3">
    <source>
        <dbReference type="ARBA" id="ARBA00008936"/>
    </source>
</evidence>
<evidence type="ECO:0000256" key="4">
    <source>
        <dbReference type="ARBA" id="ARBA00022448"/>
    </source>
</evidence>
<sequence length="515" mass="55479">MQLNPAEISDLIKAKIENLSVNAEIRTRGTVISVTDGIVRIHGLSDVMQGEMLEFPGNTFGLAMNLERDSVGAVVLGEYEHIKEGDEVKCTGRILEVPIGRELVGRVVNALGHPIDGKGPINTTLTAPIEKIAPGVIARQSVDQPMQTGIKSIDSMVPIGRGQRELIIGDRQTGKTAVALDAIVNQKGTGVICIYVAVGQKASSIANVVRKLEEYGAMEHTIVVAATASEAAALQFIAPYSGCTMGEFFRDRGEDALIVYDDLSKQAVAYRQISLLLRRPPGREAYPGDVFYLHSRLLERAARINADEVEKLTNGEVKGKTGSLTALPIIETQAGDVSAFVPTNVISITDGQIFLETDLFNSGIRPAINAGISVSRVGGAAQTKVIKKLGGGIRLALAQYRELAAFSQFASDLDEATRKQLLHGEVVTELMKQKQFSTLSTAEMALTLWGINNGSYEDVPVSKALAFEAEFLSYVRTQHPAVLEEINASGAMSDENQQVLTQAMKSFKSSYAYQA</sequence>
<dbReference type="GO" id="GO:0045259">
    <property type="term" value="C:proton-transporting ATP synthase complex"/>
    <property type="evidence" value="ECO:0007669"/>
    <property type="project" value="UniProtKB-KW"/>
</dbReference>
<dbReference type="Pfam" id="PF00006">
    <property type="entry name" value="ATP-synt_ab"/>
    <property type="match status" value="1"/>
</dbReference>
<dbReference type="Gene3D" id="1.20.150.20">
    <property type="entry name" value="ATP synthase alpha/beta chain, C-terminal domain"/>
    <property type="match status" value="1"/>
</dbReference>
<evidence type="ECO:0000256" key="8">
    <source>
        <dbReference type="ARBA" id="ARBA00022967"/>
    </source>
</evidence>
<dbReference type="HAMAP" id="MF_01346">
    <property type="entry name" value="ATP_synth_alpha_bact"/>
    <property type="match status" value="1"/>
</dbReference>
<feature type="domain" description="ATPase F1/V1/A1 complex alpha/beta subunit N-terminal" evidence="17">
    <location>
        <begin position="28"/>
        <end position="92"/>
    </location>
</feature>
<dbReference type="Proteomes" id="UP000193303">
    <property type="component" value="Unassembled WGS sequence"/>
</dbReference>
<dbReference type="InterPro" id="IPR023366">
    <property type="entry name" value="ATP_synth_asu-like_sf"/>
</dbReference>
<dbReference type="SUPFAM" id="SSF52540">
    <property type="entry name" value="P-loop containing nucleoside triphosphate hydrolases"/>
    <property type="match status" value="1"/>
</dbReference>
<feature type="site" description="Required for activity" evidence="14">
    <location>
        <position position="373"/>
    </location>
</feature>
<dbReference type="InterPro" id="IPR000194">
    <property type="entry name" value="ATPase_F1/V1/A1_a/bsu_nucl-bd"/>
</dbReference>
<dbReference type="NCBIfam" id="TIGR00962">
    <property type="entry name" value="atpA"/>
    <property type="match status" value="1"/>
</dbReference>
<evidence type="ECO:0000256" key="13">
    <source>
        <dbReference type="ARBA" id="ARBA00026013"/>
    </source>
</evidence>
<dbReference type="InterPro" id="IPR020003">
    <property type="entry name" value="ATPase_a/bsu_AS"/>
</dbReference>
<dbReference type="SUPFAM" id="SSF47917">
    <property type="entry name" value="C-terminal domain of alpha and beta subunits of F1 ATP synthase"/>
    <property type="match status" value="1"/>
</dbReference>
<dbReference type="AlphaFoldDB" id="A0A1X3DJ77"/>
<evidence type="ECO:0000256" key="11">
    <source>
        <dbReference type="ARBA" id="ARBA00023196"/>
    </source>
</evidence>
<dbReference type="SUPFAM" id="SSF50615">
    <property type="entry name" value="N-terminal domain of alpha and beta subunits of F1 ATP synthase"/>
    <property type="match status" value="1"/>
</dbReference>
<comment type="catalytic activity">
    <reaction evidence="14">
        <text>ATP + H2O + 4 H(+)(in) = ADP + phosphate + 5 H(+)(out)</text>
        <dbReference type="Rhea" id="RHEA:57720"/>
        <dbReference type="ChEBI" id="CHEBI:15377"/>
        <dbReference type="ChEBI" id="CHEBI:15378"/>
        <dbReference type="ChEBI" id="CHEBI:30616"/>
        <dbReference type="ChEBI" id="CHEBI:43474"/>
        <dbReference type="ChEBI" id="CHEBI:456216"/>
        <dbReference type="EC" id="7.1.2.2"/>
    </reaction>
</comment>
<organism evidence="18 19">
    <name type="scientific">Neisseria dumasiana</name>
    <dbReference type="NCBI Taxonomy" id="1931275"/>
    <lineage>
        <taxon>Bacteria</taxon>
        <taxon>Pseudomonadati</taxon>
        <taxon>Pseudomonadota</taxon>
        <taxon>Betaproteobacteria</taxon>
        <taxon>Neisseriales</taxon>
        <taxon>Neisseriaceae</taxon>
        <taxon>Neisseria</taxon>
    </lineage>
</organism>
<dbReference type="PIRSF" id="PIRSF039088">
    <property type="entry name" value="F_ATPase_subunit_alpha"/>
    <property type="match status" value="1"/>
</dbReference>
<comment type="subunit">
    <text evidence="13">F-type ATPases have 2 components, CF(1) - the catalytic core - and CF(0) - the membrane proton channel. CF(1) has five subunits: alpha(3), beta(3), gamma(1), delta(1), epsilon(1). CF(0) has four main subunits: a(1), b(1), b'(1) and c(9-12).</text>
</comment>
<comment type="function">
    <text evidence="1 14">Produces ATP from ADP in the presence of a proton gradient across the membrane. The alpha chain is a regulatory subunit.</text>
</comment>
<dbReference type="Pfam" id="PF02874">
    <property type="entry name" value="ATP-synt_ab_N"/>
    <property type="match status" value="1"/>
</dbReference>
<dbReference type="GO" id="GO:0046933">
    <property type="term" value="F:proton-transporting ATP synthase activity, rotational mechanism"/>
    <property type="evidence" value="ECO:0007669"/>
    <property type="project" value="UniProtKB-UniRule"/>
</dbReference>
<evidence type="ECO:0000256" key="7">
    <source>
        <dbReference type="ARBA" id="ARBA00022840"/>
    </source>
</evidence>
<dbReference type="PANTHER" id="PTHR48082:SF2">
    <property type="entry name" value="ATP SYNTHASE SUBUNIT ALPHA, MITOCHONDRIAL"/>
    <property type="match status" value="1"/>
</dbReference>
<keyword evidence="8 14" id="KW-1278">Translocase</keyword>
<keyword evidence="7 14" id="KW-0067">ATP-binding</keyword>
<keyword evidence="4 14" id="KW-0813">Transport</keyword>
<keyword evidence="9 14" id="KW-0406">Ion transport</keyword>
<reference evidence="19" key="1">
    <citation type="submission" date="2017-01" db="EMBL/GenBank/DDBJ databases">
        <authorList>
            <person name="Mah S.A."/>
            <person name="Swanson W.J."/>
            <person name="Moy G.W."/>
            <person name="Vacquier V.D."/>
        </authorList>
    </citation>
    <scope>NUCLEOTIDE SEQUENCE [LARGE SCALE GENOMIC DNA]</scope>
    <source>
        <strain evidence="19">124861</strain>
    </source>
</reference>
<dbReference type="InterPro" id="IPR027417">
    <property type="entry name" value="P-loop_NTPase"/>
</dbReference>
<dbReference type="InterPro" id="IPR038376">
    <property type="entry name" value="ATP_synth_asu_C_sf"/>
</dbReference>
<dbReference type="Gene3D" id="2.40.30.20">
    <property type="match status" value="1"/>
</dbReference>
<keyword evidence="12 14" id="KW-0066">ATP synthesis</keyword>
<comment type="subcellular location">
    <subcellularLocation>
        <location evidence="14">Cell membrane</location>
        <topology evidence="14">Peripheral membrane protein</topology>
    </subcellularLocation>
    <subcellularLocation>
        <location evidence="2">Membrane</location>
        <topology evidence="2">Peripheral membrane protein</topology>
    </subcellularLocation>
</comment>
<keyword evidence="14" id="KW-1003">Cell membrane</keyword>
<evidence type="ECO:0000256" key="6">
    <source>
        <dbReference type="ARBA" id="ARBA00022781"/>
    </source>
</evidence>
<dbReference type="RefSeq" id="WP_085358651.1">
    <property type="nucleotide sequence ID" value="NZ_MTAB01000007.1"/>
</dbReference>
<dbReference type="CDD" id="cd18113">
    <property type="entry name" value="ATP-synt_F1_alpha_C"/>
    <property type="match status" value="1"/>
</dbReference>
<dbReference type="InterPro" id="IPR005294">
    <property type="entry name" value="ATP_synth_F1_asu"/>
</dbReference>
<dbReference type="InterPro" id="IPR036121">
    <property type="entry name" value="ATPase_F1/V1/A1_a/bsu_N_sf"/>
</dbReference>
<evidence type="ECO:0000259" key="17">
    <source>
        <dbReference type="Pfam" id="PF02874"/>
    </source>
</evidence>
<keyword evidence="5 14" id="KW-0547">Nucleotide-binding</keyword>
<dbReference type="PANTHER" id="PTHR48082">
    <property type="entry name" value="ATP SYNTHASE SUBUNIT ALPHA, MITOCHONDRIAL"/>
    <property type="match status" value="1"/>
</dbReference>
<dbReference type="EMBL" id="MTAB01000007">
    <property type="protein sequence ID" value="OSI23151.1"/>
    <property type="molecule type" value="Genomic_DNA"/>
</dbReference>
<evidence type="ECO:0000256" key="9">
    <source>
        <dbReference type="ARBA" id="ARBA00023065"/>
    </source>
</evidence>
<evidence type="ECO:0000313" key="18">
    <source>
        <dbReference type="EMBL" id="OSI23151.1"/>
    </source>
</evidence>
<evidence type="ECO:0000259" key="16">
    <source>
        <dbReference type="Pfam" id="PF00306"/>
    </source>
</evidence>
<keyword evidence="10 14" id="KW-0472">Membrane</keyword>
<dbReference type="FunFam" id="2.40.30.20:FF:000001">
    <property type="entry name" value="ATP synthase subunit alpha"/>
    <property type="match status" value="1"/>
</dbReference>
<dbReference type="InterPro" id="IPR033732">
    <property type="entry name" value="ATP_synth_F1_a_nt-bd_dom"/>
</dbReference>
<dbReference type="PROSITE" id="PS00152">
    <property type="entry name" value="ATPASE_ALPHA_BETA"/>
    <property type="match status" value="1"/>
</dbReference>
<proteinExistence type="inferred from homology"/>
<dbReference type="FunFam" id="3.40.50.300:FF:000002">
    <property type="entry name" value="ATP synthase subunit alpha"/>
    <property type="match status" value="1"/>
</dbReference>
<protein>
    <recommendedName>
        <fullName evidence="14">ATP synthase subunit alpha</fullName>
        <ecNumber evidence="14">7.1.2.2</ecNumber>
    </recommendedName>
    <alternativeName>
        <fullName evidence="14">ATP synthase F1 sector subunit alpha</fullName>
    </alternativeName>
    <alternativeName>
        <fullName evidence="14">F-ATPase subunit alpha</fullName>
    </alternativeName>
</protein>
<dbReference type="Gene3D" id="3.40.50.300">
    <property type="entry name" value="P-loop containing nucleotide triphosphate hydrolases"/>
    <property type="match status" value="1"/>
</dbReference>
<dbReference type="Pfam" id="PF00306">
    <property type="entry name" value="ATP-synt_ab_C"/>
    <property type="match status" value="1"/>
</dbReference>
<dbReference type="STRING" id="1931275.BV914_08115"/>
<keyword evidence="11 14" id="KW-0139">CF(1)</keyword>
<comment type="similarity">
    <text evidence="3 14">Belongs to the ATPase alpha/beta chains family.</text>
</comment>
<dbReference type="CDD" id="cd18116">
    <property type="entry name" value="ATP-synt_F1_alpha_N"/>
    <property type="match status" value="1"/>
</dbReference>
<dbReference type="OrthoDB" id="9803053at2"/>
<evidence type="ECO:0000256" key="12">
    <source>
        <dbReference type="ARBA" id="ARBA00023310"/>
    </source>
</evidence>
<gene>
    <name evidence="14" type="primary">atpA</name>
    <name evidence="18" type="ORF">BV912_04275</name>
</gene>
<dbReference type="GO" id="GO:0043531">
    <property type="term" value="F:ADP binding"/>
    <property type="evidence" value="ECO:0007669"/>
    <property type="project" value="TreeGrafter"/>
</dbReference>
<evidence type="ECO:0000256" key="10">
    <source>
        <dbReference type="ARBA" id="ARBA00023136"/>
    </source>
</evidence>
<feature type="domain" description="ATPase F1/V1/A1 complex alpha/beta subunit nucleotide-binding" evidence="15">
    <location>
        <begin position="149"/>
        <end position="375"/>
    </location>
</feature>
<evidence type="ECO:0000256" key="5">
    <source>
        <dbReference type="ARBA" id="ARBA00022741"/>
    </source>
</evidence>
<name>A0A1X3DJ77_9NEIS</name>
<dbReference type="FunFam" id="1.20.150.20:FF:000001">
    <property type="entry name" value="ATP synthase subunit alpha"/>
    <property type="match status" value="1"/>
</dbReference>
<evidence type="ECO:0000259" key="15">
    <source>
        <dbReference type="Pfam" id="PF00006"/>
    </source>
</evidence>
<dbReference type="GO" id="GO:0005886">
    <property type="term" value="C:plasma membrane"/>
    <property type="evidence" value="ECO:0007669"/>
    <property type="project" value="UniProtKB-SubCell"/>
</dbReference>
<feature type="binding site" evidence="14">
    <location>
        <begin position="169"/>
        <end position="176"/>
    </location>
    <ligand>
        <name>ATP</name>
        <dbReference type="ChEBI" id="CHEBI:30616"/>
    </ligand>
</feature>
<feature type="domain" description="ATP synthase alpha subunit C-terminal" evidence="16">
    <location>
        <begin position="382"/>
        <end position="507"/>
    </location>
</feature>
<comment type="caution">
    <text evidence="18">The sequence shown here is derived from an EMBL/GenBank/DDBJ whole genome shotgun (WGS) entry which is preliminary data.</text>
</comment>
<dbReference type="NCBIfam" id="NF009884">
    <property type="entry name" value="PRK13343.1"/>
    <property type="match status" value="1"/>
</dbReference>
<evidence type="ECO:0000313" key="19">
    <source>
        <dbReference type="Proteomes" id="UP000193303"/>
    </source>
</evidence>
<dbReference type="InterPro" id="IPR000793">
    <property type="entry name" value="ATP_synth_asu_C"/>
</dbReference>
<dbReference type="CDD" id="cd01132">
    <property type="entry name" value="F1-ATPase_alpha_CD"/>
    <property type="match status" value="1"/>
</dbReference>
<evidence type="ECO:0000256" key="1">
    <source>
        <dbReference type="ARBA" id="ARBA00003784"/>
    </source>
</evidence>
<evidence type="ECO:0000256" key="14">
    <source>
        <dbReference type="HAMAP-Rule" id="MF_01346"/>
    </source>
</evidence>
<keyword evidence="6 14" id="KW-0375">Hydrogen ion transport</keyword>
<dbReference type="InterPro" id="IPR004100">
    <property type="entry name" value="ATPase_F1/V1/A1_a/bsu_N"/>
</dbReference>
<dbReference type="EC" id="7.1.2.2" evidence="14"/>
<accession>A0A1X3DJ77</accession>